<dbReference type="GO" id="GO:0009097">
    <property type="term" value="P:isoleucine biosynthetic process"/>
    <property type="evidence" value="ECO:0007669"/>
    <property type="project" value="TreeGrafter"/>
</dbReference>
<evidence type="ECO:0000313" key="7">
    <source>
        <dbReference type="EMBL" id="SFU42754.1"/>
    </source>
</evidence>
<keyword evidence="2 3" id="KW-0786">Thiamine pyrophosphate</keyword>
<dbReference type="GO" id="GO:0005948">
    <property type="term" value="C:acetolactate synthase complex"/>
    <property type="evidence" value="ECO:0007669"/>
    <property type="project" value="TreeGrafter"/>
</dbReference>
<dbReference type="AlphaFoldDB" id="A0A1I7G2R8"/>
<dbReference type="Pfam" id="PF02776">
    <property type="entry name" value="TPP_enzyme_N"/>
    <property type="match status" value="1"/>
</dbReference>
<dbReference type="GO" id="GO:0030976">
    <property type="term" value="F:thiamine pyrophosphate binding"/>
    <property type="evidence" value="ECO:0007669"/>
    <property type="project" value="InterPro"/>
</dbReference>
<dbReference type="InterPro" id="IPR012001">
    <property type="entry name" value="Thiamin_PyroP_enz_TPP-bd_dom"/>
</dbReference>
<dbReference type="PANTHER" id="PTHR18968:SF142">
    <property type="entry name" value="ACETOLACTATE SYNTHASE"/>
    <property type="match status" value="1"/>
</dbReference>
<dbReference type="InterPro" id="IPR045229">
    <property type="entry name" value="TPP_enz"/>
</dbReference>
<dbReference type="InterPro" id="IPR011766">
    <property type="entry name" value="TPP_enzyme_TPP-bd"/>
</dbReference>
<dbReference type="InterPro" id="IPR012000">
    <property type="entry name" value="Thiamin_PyroP_enz_cen_dom"/>
</dbReference>
<dbReference type="STRING" id="155865.SAMN05216515_10410"/>
<feature type="domain" description="Thiamine pyrophosphate enzyme TPP-binding" evidence="5">
    <location>
        <begin position="393"/>
        <end position="542"/>
    </location>
</feature>
<feature type="domain" description="Thiamine pyrophosphate enzyme N-terminal TPP-binding" evidence="6">
    <location>
        <begin position="1"/>
        <end position="124"/>
    </location>
</feature>
<dbReference type="RefSeq" id="WP_090470415.1">
    <property type="nucleotide sequence ID" value="NZ_FOWF01000004.1"/>
</dbReference>
<evidence type="ECO:0000259" key="4">
    <source>
        <dbReference type="Pfam" id="PF00205"/>
    </source>
</evidence>
<dbReference type="EMBL" id="FPBT01000004">
    <property type="protein sequence ID" value="SFU42754.1"/>
    <property type="molecule type" value="Genomic_DNA"/>
</dbReference>
<evidence type="ECO:0000259" key="6">
    <source>
        <dbReference type="Pfam" id="PF02776"/>
    </source>
</evidence>
<dbReference type="SUPFAM" id="SSF52467">
    <property type="entry name" value="DHS-like NAD/FAD-binding domain"/>
    <property type="match status" value="1"/>
</dbReference>
<evidence type="ECO:0000256" key="1">
    <source>
        <dbReference type="ARBA" id="ARBA00007812"/>
    </source>
</evidence>
<dbReference type="GO" id="GO:0003984">
    <property type="term" value="F:acetolactate synthase activity"/>
    <property type="evidence" value="ECO:0007669"/>
    <property type="project" value="TreeGrafter"/>
</dbReference>
<accession>A0A1I7G2R8</accession>
<name>A0A1I7G2R8_9FIRM</name>
<dbReference type="CDD" id="cd07035">
    <property type="entry name" value="TPP_PYR_POX_like"/>
    <property type="match status" value="1"/>
</dbReference>
<dbReference type="Pfam" id="PF02775">
    <property type="entry name" value="TPP_enzyme_C"/>
    <property type="match status" value="1"/>
</dbReference>
<gene>
    <name evidence="7" type="ORF">SAMN05216508_104121</name>
</gene>
<dbReference type="Gene3D" id="3.40.50.970">
    <property type="match status" value="2"/>
</dbReference>
<dbReference type="GO" id="GO:0000287">
    <property type="term" value="F:magnesium ion binding"/>
    <property type="evidence" value="ECO:0007669"/>
    <property type="project" value="InterPro"/>
</dbReference>
<dbReference type="InterPro" id="IPR029035">
    <property type="entry name" value="DHS-like_NAD/FAD-binding_dom"/>
</dbReference>
<sequence length="578" mass="63905">MKTSDYIAEFLADHGIRHCYGYQGTMIAHLVDSLCRHPRLTNHVCLNEQGAAFAAVGEAKVTGRCAFAYSTSGPGAANLLNGVADAYYDSVPVLFITGQLNSYEYYDLPELKQHGFQEMDVVDMAKPVTKYCVQVRNAHDLPRILHEAYETAVSGRPGPVLIDLPMDMQRMEIDPEDYCFASSSGQAEPVFEMTPEACADEILEALRAAKRPVLAVGKGIDPALRKTLRDLVRTLEIPTVTSMPARDLLEYDDPLNFGHMGSGYGHRAVNMIVNKKTDLIVALGVSLCKRQTGMKTENFARDAQIIRVDIDSTELSRRIHEHEKSYLQDASDVMTALAAKAEGAVTDPAWLAVCRRIREELTAFDDSRPEREPNQITKLISEYTKDAKTVCLDVGQHMMWGSQSYALRGDQRMICSGGHGAMGFSLPAAIGAAISTGGPVITLTGDGSMQMNIQELEWMHREQLPITVFVMNNHSLGLIQQQQDSIFQGRYYSSVAEGGYTAPDFAKVAAAYGIHSARAENREELEQILKDLDLGKPNVIDVQLDVHSRAYPKTSFGEEMQNQQPYMPAELMKELLAL</sequence>
<dbReference type="PANTHER" id="PTHR18968">
    <property type="entry name" value="THIAMINE PYROPHOSPHATE ENZYMES"/>
    <property type="match status" value="1"/>
</dbReference>
<reference evidence="7 8" key="1">
    <citation type="submission" date="2016-10" db="EMBL/GenBank/DDBJ databases">
        <authorList>
            <person name="de Groot N.N."/>
        </authorList>
    </citation>
    <scope>NUCLEOTIDE SEQUENCE [LARGE SCALE GENOMIC DNA]</scope>
    <source>
        <strain evidence="7 8">KHGC13</strain>
    </source>
</reference>
<dbReference type="GO" id="GO:0050660">
    <property type="term" value="F:flavin adenine dinucleotide binding"/>
    <property type="evidence" value="ECO:0007669"/>
    <property type="project" value="TreeGrafter"/>
</dbReference>
<dbReference type="Gene3D" id="3.40.50.1220">
    <property type="entry name" value="TPP-binding domain"/>
    <property type="match status" value="1"/>
</dbReference>
<evidence type="ECO:0000256" key="2">
    <source>
        <dbReference type="ARBA" id="ARBA00023052"/>
    </source>
</evidence>
<protein>
    <submittedName>
        <fullName evidence="7">Acetolactate synthase-1/2/3 large subunit</fullName>
    </submittedName>
</protein>
<dbReference type="InterPro" id="IPR029061">
    <property type="entry name" value="THDP-binding"/>
</dbReference>
<feature type="domain" description="Thiamine pyrophosphate enzyme central" evidence="4">
    <location>
        <begin position="200"/>
        <end position="337"/>
    </location>
</feature>
<evidence type="ECO:0000259" key="5">
    <source>
        <dbReference type="Pfam" id="PF02775"/>
    </source>
</evidence>
<dbReference type="FunFam" id="3.40.50.970:FF:000007">
    <property type="entry name" value="Acetolactate synthase"/>
    <property type="match status" value="1"/>
</dbReference>
<organism evidence="7 8">
    <name type="scientific">Eubacterium pyruvativorans</name>
    <dbReference type="NCBI Taxonomy" id="155865"/>
    <lineage>
        <taxon>Bacteria</taxon>
        <taxon>Bacillati</taxon>
        <taxon>Bacillota</taxon>
        <taxon>Clostridia</taxon>
        <taxon>Eubacteriales</taxon>
        <taxon>Eubacteriaceae</taxon>
        <taxon>Eubacterium</taxon>
    </lineage>
</organism>
<dbReference type="Pfam" id="PF00205">
    <property type="entry name" value="TPP_enzyme_M"/>
    <property type="match status" value="1"/>
</dbReference>
<dbReference type="SUPFAM" id="SSF52518">
    <property type="entry name" value="Thiamin diphosphate-binding fold (THDP-binding)"/>
    <property type="match status" value="2"/>
</dbReference>
<keyword evidence="8" id="KW-1185">Reference proteome</keyword>
<dbReference type="OrthoDB" id="4494979at2"/>
<dbReference type="Proteomes" id="UP000198817">
    <property type="component" value="Unassembled WGS sequence"/>
</dbReference>
<proteinExistence type="inferred from homology"/>
<dbReference type="GO" id="GO:0009099">
    <property type="term" value="P:L-valine biosynthetic process"/>
    <property type="evidence" value="ECO:0007669"/>
    <property type="project" value="TreeGrafter"/>
</dbReference>
<comment type="similarity">
    <text evidence="1 3">Belongs to the TPP enzyme family.</text>
</comment>
<evidence type="ECO:0000256" key="3">
    <source>
        <dbReference type="RuleBase" id="RU362132"/>
    </source>
</evidence>
<evidence type="ECO:0000313" key="8">
    <source>
        <dbReference type="Proteomes" id="UP000198817"/>
    </source>
</evidence>